<keyword evidence="2" id="KW-1185">Reference proteome</keyword>
<dbReference type="eggNOG" id="ENOG5031PVK">
    <property type="taxonomic scope" value="Bacteria"/>
</dbReference>
<accession>Q1MJU8</accession>
<proteinExistence type="predicted"/>
<protein>
    <submittedName>
        <fullName evidence="1">Uncharacterized protein</fullName>
    </submittedName>
</protein>
<dbReference type="KEGG" id="rle:RL1266"/>
<dbReference type="Proteomes" id="UP000006575">
    <property type="component" value="Chromosome"/>
</dbReference>
<evidence type="ECO:0000313" key="2">
    <source>
        <dbReference type="Proteomes" id="UP000006575"/>
    </source>
</evidence>
<dbReference type="InterPro" id="IPR046150">
    <property type="entry name" value="DUF6152"/>
</dbReference>
<name>Q1MJU8_RHIJ3</name>
<reference evidence="1 2" key="1">
    <citation type="journal article" date="2006" name="Genome Biol.">
        <title>The genome of Rhizobium leguminosarum has recognizable core and accessory components.</title>
        <authorList>
            <person name="Young J.W."/>
            <person name="Crossman L.C."/>
            <person name="Johnston A.W.B."/>
            <person name="Thomson N.R."/>
            <person name="Ghazoui Z.F."/>
            <person name="Hull K.H."/>
            <person name="Wexler M."/>
            <person name="Curson A.R.J."/>
            <person name="Todd J.D."/>
            <person name="Poole P.S."/>
            <person name="Mauchline T.H."/>
            <person name="East A.K."/>
            <person name="Quail M.A."/>
            <person name="Churcher C."/>
            <person name="Arrowsmith C."/>
            <person name="Cherevach A."/>
            <person name="Chillingworth T."/>
            <person name="Clarke K."/>
            <person name="Cronin A."/>
            <person name="Davis P."/>
            <person name="Fraser A."/>
            <person name="Hance Z."/>
            <person name="Hauser H."/>
            <person name="Jagels K."/>
            <person name="Moule S."/>
            <person name="Mungall K."/>
            <person name="Norbertczak H."/>
            <person name="Rabbinowitsch E."/>
            <person name="Sanders M."/>
            <person name="Simmonds M."/>
            <person name="Whitehead S."/>
            <person name="Parkhill J."/>
        </authorList>
    </citation>
    <scope>NUCLEOTIDE SEQUENCE [LARGE SCALE GENOMIC DNA]</scope>
    <source>
        <strain evidence="2">DSM 114642 / LMG 32736 / 3841</strain>
    </source>
</reference>
<dbReference type="HOGENOM" id="CLU_138536_0_0_5"/>
<dbReference type="Pfam" id="PF19649">
    <property type="entry name" value="DUF6152"/>
    <property type="match status" value="1"/>
</dbReference>
<sequence length="161" mass="17368">MPAETPLASRFGEIPFLPVGMLHLPAYAGRESIMLGISAQRIVAAAIFSAALATGAAAHHGWSWAEADQIELRGTIEKISMGGPHPTLDVATADDGVWLIELGNPRQTERSGFVEGVAKPGDKVAVLGNRSQDPKEKRLKAVRLTIGEKRYDIYPDRIKTN</sequence>
<dbReference type="EMBL" id="AM236080">
    <property type="protein sequence ID" value="CAK06762.1"/>
    <property type="molecule type" value="Genomic_DNA"/>
</dbReference>
<evidence type="ECO:0000313" key="1">
    <source>
        <dbReference type="EMBL" id="CAK06762.1"/>
    </source>
</evidence>
<organism evidence="1 2">
    <name type="scientific">Rhizobium johnstonii (strain DSM 114642 / LMG 32736 / 3841)</name>
    <name type="common">Rhizobium leguminosarum bv. viciae</name>
    <dbReference type="NCBI Taxonomy" id="216596"/>
    <lineage>
        <taxon>Bacteria</taxon>
        <taxon>Pseudomonadati</taxon>
        <taxon>Pseudomonadota</taxon>
        <taxon>Alphaproteobacteria</taxon>
        <taxon>Hyphomicrobiales</taxon>
        <taxon>Rhizobiaceae</taxon>
        <taxon>Rhizobium/Agrobacterium group</taxon>
        <taxon>Rhizobium</taxon>
        <taxon>Rhizobium johnstonii</taxon>
    </lineage>
</organism>
<dbReference type="AlphaFoldDB" id="Q1MJU8"/>
<gene>
    <name evidence="1" type="ordered locus">RL1266</name>
</gene>
<dbReference type="EnsemblBacteria" id="CAK06762">
    <property type="protein sequence ID" value="CAK06762"/>
    <property type="gene ID" value="RL1266"/>
</dbReference>